<accession>A0ABQ7KU63</accession>
<dbReference type="CDD" id="cd06222">
    <property type="entry name" value="RNase_H_like"/>
    <property type="match status" value="1"/>
</dbReference>
<dbReference type="InterPro" id="IPR012337">
    <property type="entry name" value="RNaseH-like_sf"/>
</dbReference>
<dbReference type="InterPro" id="IPR002156">
    <property type="entry name" value="RNaseH_domain"/>
</dbReference>
<dbReference type="EMBL" id="JADBGQ010000009">
    <property type="protein sequence ID" value="KAG5377977.1"/>
    <property type="molecule type" value="Genomic_DNA"/>
</dbReference>
<dbReference type="InterPro" id="IPR052929">
    <property type="entry name" value="RNase_H-like_EbsB-rel"/>
</dbReference>
<name>A0ABQ7KU63_BRACM</name>
<dbReference type="Gene3D" id="3.30.420.10">
    <property type="entry name" value="Ribonuclease H-like superfamily/Ribonuclease H"/>
    <property type="match status" value="1"/>
</dbReference>
<comment type="caution">
    <text evidence="2">The sequence shown here is derived from an EMBL/GenBank/DDBJ whole genome shotgun (WGS) entry which is preliminary data.</text>
</comment>
<dbReference type="Pfam" id="PF13456">
    <property type="entry name" value="RVT_3"/>
    <property type="match status" value="1"/>
</dbReference>
<dbReference type="InterPro" id="IPR044730">
    <property type="entry name" value="RNase_H-like_dom_plant"/>
</dbReference>
<proteinExistence type="predicted"/>
<sequence>MEDLLKLGSRMINLPPSGLTGPLYPWIFWVLWTSRNQLMFEDKSFSETEMVLKAIKAAKEWQESLPQRKKRSASSKDCHTSNSLSQVPTNAHIVFSDAAWNSSTGAGGLSWICTDAEGAHRFQGTDTRRYIASALVAEALALKAGLSQAISSGIKDVICVSDSKCLIDLITGNKTVVALRGMLHDISVLSQSFSSISFRFIPRTCNEPADRLAKNSLFQFSKHFSEMTNSVIA</sequence>
<evidence type="ECO:0000259" key="1">
    <source>
        <dbReference type="Pfam" id="PF13456"/>
    </source>
</evidence>
<protein>
    <recommendedName>
        <fullName evidence="1">RNase H type-1 domain-containing protein</fullName>
    </recommendedName>
</protein>
<organism evidence="2 3">
    <name type="scientific">Brassica rapa subsp. trilocularis</name>
    <dbReference type="NCBI Taxonomy" id="1813537"/>
    <lineage>
        <taxon>Eukaryota</taxon>
        <taxon>Viridiplantae</taxon>
        <taxon>Streptophyta</taxon>
        <taxon>Embryophyta</taxon>
        <taxon>Tracheophyta</taxon>
        <taxon>Spermatophyta</taxon>
        <taxon>Magnoliopsida</taxon>
        <taxon>eudicotyledons</taxon>
        <taxon>Gunneridae</taxon>
        <taxon>Pentapetalae</taxon>
        <taxon>rosids</taxon>
        <taxon>malvids</taxon>
        <taxon>Brassicales</taxon>
        <taxon>Brassicaceae</taxon>
        <taxon>Brassiceae</taxon>
        <taxon>Brassica</taxon>
    </lineage>
</organism>
<dbReference type="PANTHER" id="PTHR47074:SF49">
    <property type="entry name" value="POLYNUCLEOTIDYL TRANSFERASE, RIBONUCLEASE H-LIKE SUPERFAMILY PROTEIN"/>
    <property type="match status" value="1"/>
</dbReference>
<dbReference type="PANTHER" id="PTHR47074">
    <property type="entry name" value="BNAC02G40300D PROTEIN"/>
    <property type="match status" value="1"/>
</dbReference>
<dbReference type="SUPFAM" id="SSF53098">
    <property type="entry name" value="Ribonuclease H-like"/>
    <property type="match status" value="1"/>
</dbReference>
<gene>
    <name evidence="2" type="primary">A07g501540.1_BraROA</name>
    <name evidence="2" type="ORF">IGI04_025819</name>
</gene>
<feature type="domain" description="RNase H type-1" evidence="1">
    <location>
        <begin position="96"/>
        <end position="215"/>
    </location>
</feature>
<keyword evidence="3" id="KW-1185">Reference proteome</keyword>
<reference evidence="2 3" key="1">
    <citation type="submission" date="2021-03" db="EMBL/GenBank/DDBJ databases">
        <authorList>
            <person name="King G.J."/>
            <person name="Bancroft I."/>
            <person name="Baten A."/>
            <person name="Bloomfield J."/>
            <person name="Borpatragohain P."/>
            <person name="He Z."/>
            <person name="Irish N."/>
            <person name="Irwin J."/>
            <person name="Liu K."/>
            <person name="Mauleon R.P."/>
            <person name="Moore J."/>
            <person name="Morris R."/>
            <person name="Ostergaard L."/>
            <person name="Wang B."/>
            <person name="Wells R."/>
        </authorList>
    </citation>
    <scope>NUCLEOTIDE SEQUENCE [LARGE SCALE GENOMIC DNA]</scope>
    <source>
        <strain evidence="2">R-o-18</strain>
        <tissue evidence="2">Leaf</tissue>
    </source>
</reference>
<dbReference type="Proteomes" id="UP000823674">
    <property type="component" value="Chromosome A07"/>
</dbReference>
<evidence type="ECO:0000313" key="2">
    <source>
        <dbReference type="EMBL" id="KAG5377977.1"/>
    </source>
</evidence>
<evidence type="ECO:0000313" key="3">
    <source>
        <dbReference type="Proteomes" id="UP000823674"/>
    </source>
</evidence>
<dbReference type="InterPro" id="IPR036397">
    <property type="entry name" value="RNaseH_sf"/>
</dbReference>